<keyword evidence="4" id="KW-1185">Reference proteome</keyword>
<sequence>MPMGYAPRGYGQESADQNTCHRGLALVSAHPSVCNQENHLSSCLKKTLAFEAISDLHAQLDGDSSGGVDFSEAEKPSCFLFYVAHNWTVQETVRWLGEGVELPQYDQVFLLHNVDGETLPRLVMRNQTYLNDHLGVKNQFHRRKLVLKTMDLILFGPPKKQSASYTELSIITACAAGVFLLSFFCLNYHYTRKMRGRDAQAADGLYAAEQTLRELQRK</sequence>
<dbReference type="Proteomes" id="UP000281553">
    <property type="component" value="Unassembled WGS sequence"/>
</dbReference>
<dbReference type="Pfam" id="PF07647">
    <property type="entry name" value="SAM_2"/>
    <property type="match status" value="1"/>
</dbReference>
<dbReference type="GO" id="GO:0005783">
    <property type="term" value="C:endoplasmic reticulum"/>
    <property type="evidence" value="ECO:0007669"/>
    <property type="project" value="TreeGrafter"/>
</dbReference>
<protein>
    <recommendedName>
        <fullName evidence="2">SAM domain-containing protein</fullName>
    </recommendedName>
</protein>
<dbReference type="Gene3D" id="1.10.150.50">
    <property type="entry name" value="Transcription Factor, Ets-1"/>
    <property type="match status" value="1"/>
</dbReference>
<evidence type="ECO:0000259" key="2">
    <source>
        <dbReference type="PROSITE" id="PS50105"/>
    </source>
</evidence>
<dbReference type="GO" id="GO:0002115">
    <property type="term" value="P:store-operated calcium entry"/>
    <property type="evidence" value="ECO:0007669"/>
    <property type="project" value="TreeGrafter"/>
</dbReference>
<dbReference type="PROSITE" id="PS50105">
    <property type="entry name" value="SAM_DOMAIN"/>
    <property type="match status" value="1"/>
</dbReference>
<name>A0A3P6TYT5_DIBLA</name>
<dbReference type="SUPFAM" id="SSF47769">
    <property type="entry name" value="SAM/Pointed domain"/>
    <property type="match status" value="1"/>
</dbReference>
<reference evidence="3 4" key="1">
    <citation type="submission" date="2018-11" db="EMBL/GenBank/DDBJ databases">
        <authorList>
            <consortium name="Pathogen Informatics"/>
        </authorList>
    </citation>
    <scope>NUCLEOTIDE SEQUENCE [LARGE SCALE GENOMIC DNA]</scope>
</reference>
<proteinExistence type="predicted"/>
<feature type="domain" description="SAM" evidence="2">
    <location>
        <begin position="87"/>
        <end position="155"/>
    </location>
</feature>
<organism evidence="3 4">
    <name type="scientific">Dibothriocephalus latus</name>
    <name type="common">Fish tapeworm</name>
    <name type="synonym">Diphyllobothrium latum</name>
    <dbReference type="NCBI Taxonomy" id="60516"/>
    <lineage>
        <taxon>Eukaryota</taxon>
        <taxon>Metazoa</taxon>
        <taxon>Spiralia</taxon>
        <taxon>Lophotrochozoa</taxon>
        <taxon>Platyhelminthes</taxon>
        <taxon>Cestoda</taxon>
        <taxon>Eucestoda</taxon>
        <taxon>Diphyllobothriidea</taxon>
        <taxon>Diphyllobothriidae</taxon>
        <taxon>Dibothriocephalus</taxon>
    </lineage>
</organism>
<keyword evidence="1" id="KW-0472">Membrane</keyword>
<evidence type="ECO:0000313" key="3">
    <source>
        <dbReference type="EMBL" id="VDK71134.1"/>
    </source>
</evidence>
<dbReference type="PANTHER" id="PTHR15136:SF5">
    <property type="entry name" value="STROMAL INTERACTION MOLECULE HOMOLOG"/>
    <property type="match status" value="1"/>
</dbReference>
<dbReference type="PANTHER" id="PTHR15136">
    <property type="entry name" value="STROMAL INTERACTION MOLECULE HOMOLOG"/>
    <property type="match status" value="1"/>
</dbReference>
<feature type="transmembrane region" description="Helical" evidence="1">
    <location>
        <begin position="168"/>
        <end position="190"/>
    </location>
</feature>
<dbReference type="Gene3D" id="1.10.238.180">
    <property type="match status" value="1"/>
</dbReference>
<evidence type="ECO:0000313" key="4">
    <source>
        <dbReference type="Proteomes" id="UP000281553"/>
    </source>
</evidence>
<dbReference type="Pfam" id="PF25578">
    <property type="entry name" value="EF-hand_STIM1"/>
    <property type="match status" value="1"/>
</dbReference>
<keyword evidence="1" id="KW-0812">Transmembrane</keyword>
<dbReference type="OrthoDB" id="9986177at2759"/>
<keyword evidence="1" id="KW-1133">Transmembrane helix</keyword>
<dbReference type="InterPro" id="IPR001660">
    <property type="entry name" value="SAM"/>
</dbReference>
<dbReference type="EMBL" id="UYRU01041914">
    <property type="protein sequence ID" value="VDK71134.1"/>
    <property type="molecule type" value="Genomic_DNA"/>
</dbReference>
<evidence type="ECO:0000256" key="1">
    <source>
        <dbReference type="SAM" id="Phobius"/>
    </source>
</evidence>
<dbReference type="GO" id="GO:0005886">
    <property type="term" value="C:plasma membrane"/>
    <property type="evidence" value="ECO:0007669"/>
    <property type="project" value="TreeGrafter"/>
</dbReference>
<accession>A0A3P6TYT5</accession>
<gene>
    <name evidence="3" type="ORF">DILT_LOCUS2307</name>
</gene>
<dbReference type="InterPro" id="IPR037608">
    <property type="entry name" value="STIM1/2"/>
</dbReference>
<dbReference type="SMART" id="SM00454">
    <property type="entry name" value="SAM"/>
    <property type="match status" value="1"/>
</dbReference>
<dbReference type="GO" id="GO:0005246">
    <property type="term" value="F:calcium channel regulator activity"/>
    <property type="evidence" value="ECO:0007669"/>
    <property type="project" value="InterPro"/>
</dbReference>
<dbReference type="GO" id="GO:0006874">
    <property type="term" value="P:intracellular calcium ion homeostasis"/>
    <property type="evidence" value="ECO:0007669"/>
    <property type="project" value="TreeGrafter"/>
</dbReference>
<dbReference type="GO" id="GO:0005509">
    <property type="term" value="F:calcium ion binding"/>
    <property type="evidence" value="ECO:0007669"/>
    <property type="project" value="TreeGrafter"/>
</dbReference>
<dbReference type="InterPro" id="IPR057835">
    <property type="entry name" value="EF-hand_STIM1/2"/>
</dbReference>
<dbReference type="InterPro" id="IPR013761">
    <property type="entry name" value="SAM/pointed_sf"/>
</dbReference>
<dbReference type="AlphaFoldDB" id="A0A3P6TYT5"/>